<keyword evidence="2" id="KW-1185">Reference proteome</keyword>
<dbReference type="AlphaFoldDB" id="A0A1Q5U495"/>
<reference evidence="1 2" key="1">
    <citation type="submission" date="2016-09" db="EMBL/GenBank/DDBJ databases">
        <title>Xenorhabdus thuongxuanensis sp. nov. and Xenorhabdus eapokensis sp. nov., isolated from Steinernema species.</title>
        <authorList>
            <person name="Kaempfer P."/>
            <person name="Tobias N.J."/>
            <person name="Phan Ke L."/>
            <person name="Bode H.B."/>
            <person name="Glaeser S.P."/>
        </authorList>
    </citation>
    <scope>NUCLEOTIDE SEQUENCE [LARGE SCALE GENOMIC DNA]</scope>
    <source>
        <strain evidence="1 2">30TX1</strain>
    </source>
</reference>
<evidence type="ECO:0000313" key="1">
    <source>
        <dbReference type="EMBL" id="OKP07285.1"/>
    </source>
</evidence>
<proteinExistence type="predicted"/>
<protein>
    <submittedName>
        <fullName evidence="1">Uncharacterized protein</fullName>
    </submittedName>
</protein>
<evidence type="ECO:0000313" key="2">
    <source>
        <dbReference type="Proteomes" id="UP000186277"/>
    </source>
</evidence>
<gene>
    <name evidence="1" type="ORF">Xentx_01562</name>
</gene>
<sequence length="57" mass="6556">MTRSKLNYAVSRHLNDMSQGFSILTNYGELQIQGNDAAPFVRELKKMLEKKLKKQGQ</sequence>
<dbReference type="Proteomes" id="UP000186277">
    <property type="component" value="Unassembled WGS sequence"/>
</dbReference>
<dbReference type="EMBL" id="MKGR01000008">
    <property type="protein sequence ID" value="OKP07285.1"/>
    <property type="molecule type" value="Genomic_DNA"/>
</dbReference>
<accession>A0A1Q5U495</accession>
<organism evidence="1 2">
    <name type="scientific">Xenorhabdus thuongxuanensis</name>
    <dbReference type="NCBI Taxonomy" id="1873484"/>
    <lineage>
        <taxon>Bacteria</taxon>
        <taxon>Pseudomonadati</taxon>
        <taxon>Pseudomonadota</taxon>
        <taxon>Gammaproteobacteria</taxon>
        <taxon>Enterobacterales</taxon>
        <taxon>Morganellaceae</taxon>
        <taxon>Xenorhabdus</taxon>
    </lineage>
</organism>
<dbReference type="RefSeq" id="WP_099132181.1">
    <property type="nucleotide sequence ID" value="NZ_CAWMWP010000109.1"/>
</dbReference>
<comment type="caution">
    <text evidence="1">The sequence shown here is derived from an EMBL/GenBank/DDBJ whole genome shotgun (WGS) entry which is preliminary data.</text>
</comment>
<name>A0A1Q5U495_9GAMM</name>